<dbReference type="Pfam" id="PF22807">
    <property type="entry name" value="TrAA12"/>
    <property type="match status" value="2"/>
</dbReference>
<dbReference type="RefSeq" id="WP_079688638.1">
    <property type="nucleotide sequence ID" value="NZ_FUZU01000003.1"/>
</dbReference>
<feature type="domain" description="Pyrroloquinoline quinone-dependent pyranose dehydrogenase beta-propeller" evidence="1">
    <location>
        <begin position="58"/>
        <end position="274"/>
    </location>
</feature>
<keyword evidence="3" id="KW-1185">Reference proteome</keyword>
<evidence type="ECO:0000259" key="1">
    <source>
        <dbReference type="Pfam" id="PF22807"/>
    </source>
</evidence>
<organism evidence="2 3">
    <name type="scientific">Ohtaekwangia koreensis</name>
    <dbReference type="NCBI Taxonomy" id="688867"/>
    <lineage>
        <taxon>Bacteria</taxon>
        <taxon>Pseudomonadati</taxon>
        <taxon>Bacteroidota</taxon>
        <taxon>Cytophagia</taxon>
        <taxon>Cytophagales</taxon>
        <taxon>Fulvivirgaceae</taxon>
        <taxon>Ohtaekwangia</taxon>
    </lineage>
</organism>
<evidence type="ECO:0000313" key="3">
    <source>
        <dbReference type="Proteomes" id="UP000190961"/>
    </source>
</evidence>
<dbReference type="AlphaFoldDB" id="A0A1T5M1B7"/>
<dbReference type="STRING" id="688867.SAMN05660236_4076"/>
<dbReference type="InterPro" id="IPR011042">
    <property type="entry name" value="6-blade_b-propeller_TolB-like"/>
</dbReference>
<dbReference type="PANTHER" id="PTHR33546:SF1">
    <property type="entry name" value="LARGE, MULTIFUNCTIONAL SECRETED PROTEIN"/>
    <property type="match status" value="1"/>
</dbReference>
<feature type="domain" description="Pyrroloquinoline quinone-dependent pyranose dehydrogenase beta-propeller" evidence="1">
    <location>
        <begin position="315"/>
        <end position="427"/>
    </location>
</feature>
<proteinExistence type="predicted"/>
<dbReference type="InterPro" id="IPR054539">
    <property type="entry name" value="Beta-prop_PDH"/>
</dbReference>
<dbReference type="Proteomes" id="UP000190961">
    <property type="component" value="Unassembled WGS sequence"/>
</dbReference>
<gene>
    <name evidence="2" type="ORF">SAMN05660236_4076</name>
</gene>
<reference evidence="2 3" key="1">
    <citation type="submission" date="2017-02" db="EMBL/GenBank/DDBJ databases">
        <authorList>
            <person name="Peterson S.W."/>
        </authorList>
    </citation>
    <scope>NUCLEOTIDE SEQUENCE [LARGE SCALE GENOMIC DNA]</scope>
    <source>
        <strain evidence="2 3">DSM 25262</strain>
    </source>
</reference>
<dbReference type="InterPro" id="IPR011041">
    <property type="entry name" value="Quinoprot_gluc/sorb_DH_b-prop"/>
</dbReference>
<dbReference type="OrthoDB" id="9811395at2"/>
<dbReference type="SUPFAM" id="SSF50952">
    <property type="entry name" value="Soluble quinoprotein glucose dehydrogenase"/>
    <property type="match status" value="1"/>
</dbReference>
<evidence type="ECO:0000313" key="2">
    <source>
        <dbReference type="EMBL" id="SKC82040.1"/>
    </source>
</evidence>
<name>A0A1T5M1B7_9BACT</name>
<dbReference type="EMBL" id="FUZU01000003">
    <property type="protein sequence ID" value="SKC82040.1"/>
    <property type="molecule type" value="Genomic_DNA"/>
</dbReference>
<accession>A0A1T5M1B7</accession>
<dbReference type="Gene3D" id="2.120.10.30">
    <property type="entry name" value="TolB, C-terminal domain"/>
    <property type="match status" value="1"/>
</dbReference>
<sequence>MKSILCILFVAFFVHESFSQTKQQTNNSQSDSLPPPHATKSSMNFSNVIGWKEGQTPKAPSGFTVTRFADKFENPRWLYTTSNGDILVAESNSNYPLLKKIGGWIIGASKSNNLKNSADRITILRDANGDGIPEVRQIFLKKLNQPLGMLVLGDWFYVANTDAVWRYPYKAGQLSIEGKGEKIVDLPAGKVNQHWTRNIIASKDGTKIYIAVGSGSNIADKGIKEEFLRADILEMSPDGSGFRVYASGLRNPVGMDWAPGSNVLWTVVNERDGLGDNLVPDYLTSVKENGFYGWPWIYHGRIDDRVKDPKPGIAEKYIKPDVDVGSHTASLGLAFYDKTSFPEKYHHGAFIAQHGSWNRSVLSGYKVIFIPFNAQGKPAGKEEDFLTGFIAELDKEKVHGRPVCVIVTDDGSLLVTDDVSNVVWKVSAARQ</sequence>
<dbReference type="PANTHER" id="PTHR33546">
    <property type="entry name" value="LARGE, MULTIFUNCTIONAL SECRETED PROTEIN-RELATED"/>
    <property type="match status" value="1"/>
</dbReference>
<protein>
    <submittedName>
        <fullName evidence="2">Glucose/arabinose dehydrogenase, beta-propeller fold</fullName>
    </submittedName>
</protein>